<dbReference type="Pfam" id="PF07589">
    <property type="entry name" value="PEP-CTERM"/>
    <property type="match status" value="1"/>
</dbReference>
<name>A0ABP9V261_9BACT</name>
<evidence type="ECO:0000313" key="3">
    <source>
        <dbReference type="Proteomes" id="UP001424741"/>
    </source>
</evidence>
<sequence>MKLFVGGENTQKYMKNTSIYTSLAILASVSLGHAAITYVDATEANTDLANGNSYSPTGTTINDDDQWSLRSTFGNSGAVYTANDSNSNPGEDAPELRTTISGLNSGETYTLYAYFWVAGTTGNGQWDIQAGTESGNLTVFDYNTATSLGDGNANDGTVMNTVEFTNGGGVMVEEGNRDLYQASLGTFTADGSGNIYVYIDDNPGNDDRTWYDGVGYELAAVPEPSSTALLGLGLLGCIWHRRR</sequence>
<dbReference type="InterPro" id="IPR013424">
    <property type="entry name" value="Ice-binding_C"/>
</dbReference>
<evidence type="ECO:0000259" key="1">
    <source>
        <dbReference type="Pfam" id="PF07589"/>
    </source>
</evidence>
<dbReference type="EMBL" id="BAABRL010000003">
    <property type="protein sequence ID" value="GAA5495186.1"/>
    <property type="molecule type" value="Genomic_DNA"/>
</dbReference>
<accession>A0ABP9V261</accession>
<dbReference type="NCBIfam" id="TIGR02595">
    <property type="entry name" value="PEP_CTERM"/>
    <property type="match status" value="1"/>
</dbReference>
<gene>
    <name evidence="2" type="ORF">Rhal01_01361</name>
</gene>
<evidence type="ECO:0000313" key="2">
    <source>
        <dbReference type="EMBL" id="GAA5495186.1"/>
    </source>
</evidence>
<proteinExistence type="predicted"/>
<protein>
    <recommendedName>
        <fullName evidence="1">Ice-binding protein C-terminal domain-containing protein</fullName>
    </recommendedName>
</protein>
<keyword evidence="3" id="KW-1185">Reference proteome</keyword>
<comment type="caution">
    <text evidence="2">The sequence shown here is derived from an EMBL/GenBank/DDBJ whole genome shotgun (WGS) entry which is preliminary data.</text>
</comment>
<organism evidence="2 3">
    <name type="scientific">Rubritalea halochordaticola</name>
    <dbReference type="NCBI Taxonomy" id="714537"/>
    <lineage>
        <taxon>Bacteria</taxon>
        <taxon>Pseudomonadati</taxon>
        <taxon>Verrucomicrobiota</taxon>
        <taxon>Verrucomicrobiia</taxon>
        <taxon>Verrucomicrobiales</taxon>
        <taxon>Rubritaleaceae</taxon>
        <taxon>Rubritalea</taxon>
    </lineage>
</organism>
<feature type="domain" description="Ice-binding protein C-terminal" evidence="1">
    <location>
        <begin position="220"/>
        <end position="242"/>
    </location>
</feature>
<reference evidence="2 3" key="1">
    <citation type="submission" date="2024-02" db="EMBL/GenBank/DDBJ databases">
        <title>Rubritalea halochordaticola NBRC 107102.</title>
        <authorList>
            <person name="Ichikawa N."/>
            <person name="Katano-Makiyama Y."/>
            <person name="Hidaka K."/>
        </authorList>
    </citation>
    <scope>NUCLEOTIDE SEQUENCE [LARGE SCALE GENOMIC DNA]</scope>
    <source>
        <strain evidence="2 3">NBRC 107102</strain>
    </source>
</reference>
<dbReference type="Proteomes" id="UP001424741">
    <property type="component" value="Unassembled WGS sequence"/>
</dbReference>